<dbReference type="AlphaFoldDB" id="A0AAD6Z230"/>
<feature type="non-terminal residue" evidence="1">
    <location>
        <position position="1"/>
    </location>
</feature>
<name>A0AAD6Z230_9AGAR</name>
<organism evidence="1 2">
    <name type="scientific">Mycena albidolilacea</name>
    <dbReference type="NCBI Taxonomy" id="1033008"/>
    <lineage>
        <taxon>Eukaryota</taxon>
        <taxon>Fungi</taxon>
        <taxon>Dikarya</taxon>
        <taxon>Basidiomycota</taxon>
        <taxon>Agaricomycotina</taxon>
        <taxon>Agaricomycetes</taxon>
        <taxon>Agaricomycetidae</taxon>
        <taxon>Agaricales</taxon>
        <taxon>Marasmiineae</taxon>
        <taxon>Mycenaceae</taxon>
        <taxon>Mycena</taxon>
    </lineage>
</organism>
<reference evidence="1" key="1">
    <citation type="submission" date="2023-03" db="EMBL/GenBank/DDBJ databases">
        <title>Massive genome expansion in bonnet fungi (Mycena s.s.) driven by repeated elements and novel gene families across ecological guilds.</title>
        <authorList>
            <consortium name="Lawrence Berkeley National Laboratory"/>
            <person name="Harder C.B."/>
            <person name="Miyauchi S."/>
            <person name="Viragh M."/>
            <person name="Kuo A."/>
            <person name="Thoen E."/>
            <person name="Andreopoulos B."/>
            <person name="Lu D."/>
            <person name="Skrede I."/>
            <person name="Drula E."/>
            <person name="Henrissat B."/>
            <person name="Morin E."/>
            <person name="Kohler A."/>
            <person name="Barry K."/>
            <person name="LaButti K."/>
            <person name="Morin E."/>
            <person name="Salamov A."/>
            <person name="Lipzen A."/>
            <person name="Mereny Z."/>
            <person name="Hegedus B."/>
            <person name="Baldrian P."/>
            <person name="Stursova M."/>
            <person name="Weitz H."/>
            <person name="Taylor A."/>
            <person name="Grigoriev I.V."/>
            <person name="Nagy L.G."/>
            <person name="Martin F."/>
            <person name="Kauserud H."/>
        </authorList>
    </citation>
    <scope>NUCLEOTIDE SEQUENCE</scope>
    <source>
        <strain evidence="1">CBHHK002</strain>
    </source>
</reference>
<sequence length="99" mass="11377">LYCPLKGRRKDGKPHHYPAMKRPTGYWVEVNKIQYPSPPTLIQFSGCSHPDVNPQALSQPSEQKYLDNLTFFLQSKNDAEYKERRKATGIAKPSLFRGL</sequence>
<accession>A0AAD6Z230</accession>
<evidence type="ECO:0000313" key="1">
    <source>
        <dbReference type="EMBL" id="KAJ7303736.1"/>
    </source>
</evidence>
<feature type="non-terminal residue" evidence="1">
    <location>
        <position position="99"/>
    </location>
</feature>
<protein>
    <submittedName>
        <fullName evidence="1">Uncharacterized protein</fullName>
    </submittedName>
</protein>
<dbReference type="EMBL" id="JARIHO010000103">
    <property type="protein sequence ID" value="KAJ7303736.1"/>
    <property type="molecule type" value="Genomic_DNA"/>
</dbReference>
<proteinExistence type="predicted"/>
<comment type="caution">
    <text evidence="1">The sequence shown here is derived from an EMBL/GenBank/DDBJ whole genome shotgun (WGS) entry which is preliminary data.</text>
</comment>
<dbReference type="Proteomes" id="UP001218218">
    <property type="component" value="Unassembled WGS sequence"/>
</dbReference>
<evidence type="ECO:0000313" key="2">
    <source>
        <dbReference type="Proteomes" id="UP001218218"/>
    </source>
</evidence>
<keyword evidence="2" id="KW-1185">Reference proteome</keyword>
<gene>
    <name evidence="1" type="ORF">DFH08DRAFT_644676</name>
</gene>